<accession>A0AA38ICS0</accession>
<reference evidence="1" key="1">
    <citation type="journal article" date="2023" name="G3 (Bethesda)">
        <title>Whole genome assemblies of Zophobas morio and Tenebrio molitor.</title>
        <authorList>
            <person name="Kaur S."/>
            <person name="Stinson S.A."/>
            <person name="diCenzo G.C."/>
        </authorList>
    </citation>
    <scope>NUCLEOTIDE SEQUENCE</scope>
    <source>
        <strain evidence="1">QUZm001</strain>
    </source>
</reference>
<comment type="caution">
    <text evidence="1">The sequence shown here is derived from an EMBL/GenBank/DDBJ whole genome shotgun (WGS) entry which is preliminary data.</text>
</comment>
<evidence type="ECO:0000313" key="2">
    <source>
        <dbReference type="Proteomes" id="UP001168821"/>
    </source>
</evidence>
<sequence>MSYNCCHCFREINGKSFAKCANCRLHLHFACLDISEDEANLFLQLKSNNVKILCNHCNAELASLNKIMNTMESIKSSLETRLADIVKLIHTSGASPTSKEEIISESVERSFRSYNIILKNVPENSGRADVDMANNILEVIDNSVTVAPGNVFRLGKFKKGRPRLLKLRLKTVEMPRRVMKKRNMLKGNENFKNVIVGTDKTPQQLRYLKDLNSKLELRRNEGASHLTIKYVNNVPQIVDVPASSGNLN</sequence>
<gene>
    <name evidence="1" type="ORF">Zmor_017655</name>
</gene>
<proteinExistence type="predicted"/>
<evidence type="ECO:0000313" key="1">
    <source>
        <dbReference type="EMBL" id="KAJ3651629.1"/>
    </source>
</evidence>
<name>A0AA38ICS0_9CUCU</name>
<evidence type="ECO:0008006" key="3">
    <source>
        <dbReference type="Google" id="ProtNLM"/>
    </source>
</evidence>
<dbReference type="EMBL" id="JALNTZ010000005">
    <property type="protein sequence ID" value="KAJ3651629.1"/>
    <property type="molecule type" value="Genomic_DNA"/>
</dbReference>
<dbReference type="Proteomes" id="UP001168821">
    <property type="component" value="Unassembled WGS sequence"/>
</dbReference>
<dbReference type="AlphaFoldDB" id="A0AA38ICS0"/>
<keyword evidence="2" id="KW-1185">Reference proteome</keyword>
<protein>
    <recommendedName>
        <fullName evidence="3">Zinc finger PHD-type domain-containing protein</fullName>
    </recommendedName>
</protein>
<organism evidence="1 2">
    <name type="scientific">Zophobas morio</name>
    <dbReference type="NCBI Taxonomy" id="2755281"/>
    <lineage>
        <taxon>Eukaryota</taxon>
        <taxon>Metazoa</taxon>
        <taxon>Ecdysozoa</taxon>
        <taxon>Arthropoda</taxon>
        <taxon>Hexapoda</taxon>
        <taxon>Insecta</taxon>
        <taxon>Pterygota</taxon>
        <taxon>Neoptera</taxon>
        <taxon>Endopterygota</taxon>
        <taxon>Coleoptera</taxon>
        <taxon>Polyphaga</taxon>
        <taxon>Cucujiformia</taxon>
        <taxon>Tenebrionidae</taxon>
        <taxon>Zophobas</taxon>
    </lineage>
</organism>